<evidence type="ECO:0000313" key="2">
    <source>
        <dbReference type="Proteomes" id="UP000276133"/>
    </source>
</evidence>
<dbReference type="AlphaFoldDB" id="A0A3M7PEI6"/>
<organism evidence="1 2">
    <name type="scientific">Brachionus plicatilis</name>
    <name type="common">Marine rotifer</name>
    <name type="synonym">Brachionus muelleri</name>
    <dbReference type="NCBI Taxonomy" id="10195"/>
    <lineage>
        <taxon>Eukaryota</taxon>
        <taxon>Metazoa</taxon>
        <taxon>Spiralia</taxon>
        <taxon>Gnathifera</taxon>
        <taxon>Rotifera</taxon>
        <taxon>Eurotatoria</taxon>
        <taxon>Monogononta</taxon>
        <taxon>Pseudotrocha</taxon>
        <taxon>Ploima</taxon>
        <taxon>Brachionidae</taxon>
        <taxon>Brachionus</taxon>
    </lineage>
</organism>
<dbReference type="EMBL" id="REGN01011435">
    <property type="protein sequence ID" value="RMZ97428.1"/>
    <property type="molecule type" value="Genomic_DNA"/>
</dbReference>
<proteinExistence type="predicted"/>
<accession>A0A3M7PEI6</accession>
<keyword evidence="2" id="KW-1185">Reference proteome</keyword>
<comment type="caution">
    <text evidence="1">The sequence shown here is derived from an EMBL/GenBank/DDBJ whole genome shotgun (WGS) entry which is preliminary data.</text>
</comment>
<protein>
    <submittedName>
        <fullName evidence="1">Uncharacterized protein</fullName>
    </submittedName>
</protein>
<dbReference type="Proteomes" id="UP000276133">
    <property type="component" value="Unassembled WGS sequence"/>
</dbReference>
<name>A0A3M7PEI6_BRAPC</name>
<reference evidence="1 2" key="1">
    <citation type="journal article" date="2018" name="Sci. Rep.">
        <title>Genomic signatures of local adaptation to the degree of environmental predictability in rotifers.</title>
        <authorList>
            <person name="Franch-Gras L."/>
            <person name="Hahn C."/>
            <person name="Garcia-Roger E.M."/>
            <person name="Carmona M.J."/>
            <person name="Serra M."/>
            <person name="Gomez A."/>
        </authorList>
    </citation>
    <scope>NUCLEOTIDE SEQUENCE [LARGE SCALE GENOMIC DNA]</scope>
    <source>
        <strain evidence="1">HYR1</strain>
    </source>
</reference>
<evidence type="ECO:0000313" key="1">
    <source>
        <dbReference type="EMBL" id="RMZ97428.1"/>
    </source>
</evidence>
<gene>
    <name evidence="1" type="ORF">BpHYR1_019271</name>
</gene>
<sequence length="67" mass="7896">MTSYDRTIKGAADYIDNLYFKFNRFELKVQFYYICSSKVQLLANPASKIIEKSLNLTKKMFNIIENC</sequence>